<dbReference type="AlphaFoldDB" id="A0A0M0KHE3"/>
<dbReference type="PATRIC" id="fig|136160.3.peg.1262"/>
<name>A0A0M0KHE3_ALKHA</name>
<dbReference type="GeneID" id="87598487"/>
<protein>
    <submittedName>
        <fullName evidence="1">Uncharacterized protein</fullName>
    </submittedName>
</protein>
<proteinExistence type="predicted"/>
<accession>A0A0M0KHE3</accession>
<sequence>MLDEVQRNLVQRYIILTLVRQALEKDFNTLQASSLFCQESLHSFLTERMHEVGREIGALQRALRKQQLTIKKEKNDGFFTKYSYYFKGYEGTFSLLNARLKHDALTYMKRHLFKLETKQ</sequence>
<gene>
    <name evidence="1" type="ORF">AMD02_04920</name>
</gene>
<comment type="caution">
    <text evidence="1">The sequence shown here is derived from an EMBL/GenBank/DDBJ whole genome shotgun (WGS) entry which is preliminary data.</text>
</comment>
<dbReference type="EMBL" id="LILD01000001">
    <property type="protein sequence ID" value="KOO38275.1"/>
    <property type="molecule type" value="Genomic_DNA"/>
</dbReference>
<dbReference type="RefSeq" id="WP_053430620.1">
    <property type="nucleotide sequence ID" value="NZ_CP040441.1"/>
</dbReference>
<dbReference type="InterPro" id="IPR058600">
    <property type="entry name" value="YhjD-like"/>
</dbReference>
<evidence type="ECO:0000313" key="1">
    <source>
        <dbReference type="EMBL" id="KOO38275.1"/>
    </source>
</evidence>
<reference evidence="1" key="1">
    <citation type="submission" date="2015-08" db="EMBL/GenBank/DDBJ databases">
        <title>Complete DNA Sequence of Pseudomonas syringae pv. actinidiae, the Causal Agent of Kiwifruit Canker Disease.</title>
        <authorList>
            <person name="Rikkerink E.H.A."/>
            <person name="Fineran P.C."/>
        </authorList>
    </citation>
    <scope>NUCLEOTIDE SEQUENCE</scope>
    <source>
        <strain evidence="1">DSM 13666</strain>
    </source>
</reference>
<organism evidence="1">
    <name type="scientific">Halalkalibacterium halodurans</name>
    <name type="common">Bacillus halodurans</name>
    <dbReference type="NCBI Taxonomy" id="86665"/>
    <lineage>
        <taxon>Bacteria</taxon>
        <taxon>Bacillati</taxon>
        <taxon>Bacillota</taxon>
        <taxon>Bacilli</taxon>
        <taxon>Bacillales</taxon>
        <taxon>Bacillaceae</taxon>
        <taxon>Halalkalibacterium (ex Joshi et al. 2022)</taxon>
    </lineage>
</organism>
<dbReference type="Pfam" id="PF26325">
    <property type="entry name" value="YhjD"/>
    <property type="match status" value="1"/>
</dbReference>